<reference evidence="2" key="1">
    <citation type="submission" date="2020-08" db="EMBL/GenBank/DDBJ databases">
        <title>Multicomponent nature underlies the extraordinary mechanical properties of spider dragline silk.</title>
        <authorList>
            <person name="Kono N."/>
            <person name="Nakamura H."/>
            <person name="Mori M."/>
            <person name="Yoshida Y."/>
            <person name="Ohtoshi R."/>
            <person name="Malay A.D."/>
            <person name="Moran D.A.P."/>
            <person name="Tomita M."/>
            <person name="Numata K."/>
            <person name="Arakawa K."/>
        </authorList>
    </citation>
    <scope>NUCLEOTIDE SEQUENCE</scope>
</reference>
<dbReference type="Proteomes" id="UP000887013">
    <property type="component" value="Unassembled WGS sequence"/>
</dbReference>
<dbReference type="EMBL" id="BMAW01105812">
    <property type="protein sequence ID" value="GFT21072.1"/>
    <property type="molecule type" value="Genomic_DNA"/>
</dbReference>
<gene>
    <name evidence="2" type="primary">AVEN_199190_1</name>
    <name evidence="2" type="ORF">NPIL_680441</name>
</gene>
<evidence type="ECO:0000313" key="3">
    <source>
        <dbReference type="Proteomes" id="UP000887013"/>
    </source>
</evidence>
<organism evidence="2 3">
    <name type="scientific">Nephila pilipes</name>
    <name type="common">Giant wood spider</name>
    <name type="synonym">Nephila maculata</name>
    <dbReference type="NCBI Taxonomy" id="299642"/>
    <lineage>
        <taxon>Eukaryota</taxon>
        <taxon>Metazoa</taxon>
        <taxon>Ecdysozoa</taxon>
        <taxon>Arthropoda</taxon>
        <taxon>Chelicerata</taxon>
        <taxon>Arachnida</taxon>
        <taxon>Araneae</taxon>
        <taxon>Araneomorphae</taxon>
        <taxon>Entelegynae</taxon>
        <taxon>Araneoidea</taxon>
        <taxon>Nephilidae</taxon>
        <taxon>Nephila</taxon>
    </lineage>
</organism>
<evidence type="ECO:0000313" key="2">
    <source>
        <dbReference type="EMBL" id="GFT21072.1"/>
    </source>
</evidence>
<name>A0A8X6TKQ2_NEPPI</name>
<dbReference type="AlphaFoldDB" id="A0A8X6TKQ2"/>
<dbReference type="OrthoDB" id="6420424at2759"/>
<accession>A0A8X6TKQ2</accession>
<keyword evidence="3" id="KW-1185">Reference proteome</keyword>
<sequence>MFNGICNWGQLLLRWMSAGVMEFKYGAEIGDRLNCEGCCSGGGASPQKIKKQVHFANGVEICKENQQLSCQDQNIIGGLCVCCRDAAIESETQGVGRPLLVYDIATPKFDGKSTTQTDFVPKTVKFKEMPPWHPILKDRWKLLDVPSLKKSTYQSDYTPPVGIPEYRKPVCLAPKKKKQVSDRCQELSESFRAWRNTSVEPGRTLEICEKPLIVQSPVQPPGIDVPLHMHDTLLLTNGGEKKQLHDPKCEKHCSSAPLKCHTGSPTSRDMTPMIINPQGDGHNSSNPTAYNTTVCITKDNISNPTTNNQDPINVTNISKSIESYQSGKGYDCYDSKEHQSDLPVVVHSQKTHLKPKRGNRHVHFEVQEGHNVLTDKDRCKDPVSLKHSSNLPVIEDTEATNLVYPYGDRHAHFVTQRNHHDPFAAGDTHDNSASPKHHSGLSIRTPTDTSHYDHPHGERHIHMTTQVIQHDPSTMRDIQNTDLYHYEYQKNPCANATLFGQTARTNSNKFTLCESQKNKQENYWWKVGDSDSHMKDEKFKELPPCIRKPYCPPYLTMYQRDFQEPPYVNPPCIRSHPDCSCHYKKAENAT</sequence>
<proteinExistence type="predicted"/>
<feature type="compositionally biased region" description="Basic and acidic residues" evidence="1">
    <location>
        <begin position="421"/>
        <end position="430"/>
    </location>
</feature>
<feature type="region of interest" description="Disordered" evidence="1">
    <location>
        <begin position="421"/>
        <end position="452"/>
    </location>
</feature>
<evidence type="ECO:0000256" key="1">
    <source>
        <dbReference type="SAM" id="MobiDB-lite"/>
    </source>
</evidence>
<comment type="caution">
    <text evidence="2">The sequence shown here is derived from an EMBL/GenBank/DDBJ whole genome shotgun (WGS) entry which is preliminary data.</text>
</comment>
<protein>
    <submittedName>
        <fullName evidence="2">Uncharacterized protein</fullName>
    </submittedName>
</protein>